<dbReference type="Gene3D" id="1.10.3080.10">
    <property type="entry name" value="Clc chloride channel"/>
    <property type="match status" value="1"/>
</dbReference>
<evidence type="ECO:0000256" key="11">
    <source>
        <dbReference type="RuleBase" id="RU361221"/>
    </source>
</evidence>
<keyword evidence="9 11" id="KW-0868">Chloride</keyword>
<comment type="subcellular location">
    <subcellularLocation>
        <location evidence="1 11">Membrane</location>
        <topology evidence="1 11">Multi-pass membrane protein</topology>
    </subcellularLocation>
</comment>
<evidence type="ECO:0000256" key="8">
    <source>
        <dbReference type="ARBA" id="ARBA00023136"/>
    </source>
</evidence>
<dbReference type="GO" id="GO:0005254">
    <property type="term" value="F:chloride channel activity"/>
    <property type="evidence" value="ECO:0007669"/>
    <property type="project" value="UniProtKB-UniRule"/>
</dbReference>
<dbReference type="PRINTS" id="PR00762">
    <property type="entry name" value="CLCHANNEL"/>
</dbReference>
<evidence type="ECO:0000259" key="12">
    <source>
        <dbReference type="PROSITE" id="PS51371"/>
    </source>
</evidence>
<evidence type="ECO:0000256" key="5">
    <source>
        <dbReference type="ARBA" id="ARBA00022989"/>
    </source>
</evidence>
<dbReference type="InterPro" id="IPR014743">
    <property type="entry name" value="Cl-channel_core"/>
</dbReference>
<dbReference type="Gene3D" id="3.10.580.10">
    <property type="entry name" value="CBS-domain"/>
    <property type="match status" value="2"/>
</dbReference>
<evidence type="ECO:0000256" key="7">
    <source>
        <dbReference type="ARBA" id="ARBA00023122"/>
    </source>
</evidence>
<keyword evidence="8" id="KW-0472">Membrane</keyword>
<feature type="domain" description="CBS" evidence="12">
    <location>
        <begin position="112"/>
        <end position="172"/>
    </location>
</feature>
<dbReference type="GO" id="GO:0016020">
    <property type="term" value="C:membrane"/>
    <property type="evidence" value="ECO:0007669"/>
    <property type="project" value="UniProtKB-SubCell"/>
</dbReference>
<dbReference type="Pfam" id="PF00654">
    <property type="entry name" value="Voltage_CLC"/>
    <property type="match status" value="1"/>
</dbReference>
<evidence type="ECO:0000256" key="6">
    <source>
        <dbReference type="ARBA" id="ARBA00023065"/>
    </source>
</evidence>
<keyword evidence="5" id="KW-1133">Transmembrane helix</keyword>
<keyword evidence="2 11" id="KW-0813">Transport</keyword>
<sequence length="311" mass="34420">MLYVGAAIGRAFGLVYEGFDVRTYAILGAAASLNGVVRVLISLPAIMMETTTISTFVSPLMIVCLVSRYIGNGVFRSEGIYDEILKIRKIPFLEEEPPKVTKRLVLRAKDVMSMELVQLQLTMQVQAIFEILQEYNHLDFPVTDPSKGGQLVGSISRATLKAILWKKALSPRSDGDVECEESSAQSEDSLDLSYDQFEFDRLEEVSDTDLFNHLKGEEKCMYMSLARYMTLSPIAFGEDGSAERAFELFRTLGLRQLVVVDSDKIPIGVVTRFDLKVLDEEEDGHDNKAGTLASNGETATTVKSASLISMS</sequence>
<evidence type="ECO:0000313" key="13">
    <source>
        <dbReference type="EMBL" id="CAD8381729.1"/>
    </source>
</evidence>
<dbReference type="PANTHER" id="PTHR11689:SF136">
    <property type="entry name" value="H(+)_CL(-) EXCHANGE TRANSPORTER 7"/>
    <property type="match status" value="1"/>
</dbReference>
<dbReference type="InterPro" id="IPR000644">
    <property type="entry name" value="CBS_dom"/>
</dbReference>
<keyword evidence="3" id="KW-0812">Transmembrane</keyword>
<dbReference type="Pfam" id="PF00571">
    <property type="entry name" value="CBS"/>
    <property type="match status" value="2"/>
</dbReference>
<evidence type="ECO:0000256" key="9">
    <source>
        <dbReference type="ARBA" id="ARBA00023214"/>
    </source>
</evidence>
<proteinExistence type="inferred from homology"/>
<organism evidence="13">
    <name type="scientific">Minutocellus polymorphus</name>
    <dbReference type="NCBI Taxonomy" id="265543"/>
    <lineage>
        <taxon>Eukaryota</taxon>
        <taxon>Sar</taxon>
        <taxon>Stramenopiles</taxon>
        <taxon>Ochrophyta</taxon>
        <taxon>Bacillariophyta</taxon>
        <taxon>Mediophyceae</taxon>
        <taxon>Cymatosirophycidae</taxon>
        <taxon>Cymatosirales</taxon>
        <taxon>Cymatosiraceae</taxon>
        <taxon>Minutocellus</taxon>
    </lineage>
</organism>
<keyword evidence="6 11" id="KW-0406">Ion transport</keyword>
<evidence type="ECO:0000256" key="3">
    <source>
        <dbReference type="ARBA" id="ARBA00022692"/>
    </source>
</evidence>
<keyword evidence="4" id="KW-0677">Repeat</keyword>
<evidence type="ECO:0000256" key="1">
    <source>
        <dbReference type="ARBA" id="ARBA00004141"/>
    </source>
</evidence>
<dbReference type="PROSITE" id="PS51371">
    <property type="entry name" value="CBS"/>
    <property type="match status" value="2"/>
</dbReference>
<keyword evidence="7 10" id="KW-0129">CBS domain</keyword>
<accession>A0A7S0B3K2</accession>
<comment type="similarity">
    <text evidence="11">Belongs to the chloride channel (TC 2.A.49) family.</text>
</comment>
<reference evidence="13" key="1">
    <citation type="submission" date="2021-01" db="EMBL/GenBank/DDBJ databases">
        <authorList>
            <person name="Corre E."/>
            <person name="Pelletier E."/>
            <person name="Niang G."/>
            <person name="Scheremetjew M."/>
            <person name="Finn R."/>
            <person name="Kale V."/>
            <person name="Holt S."/>
            <person name="Cochrane G."/>
            <person name="Meng A."/>
            <person name="Brown T."/>
            <person name="Cohen L."/>
        </authorList>
    </citation>
    <scope>NUCLEOTIDE SEQUENCE</scope>
    <source>
        <strain evidence="13">CCMP3303</strain>
    </source>
</reference>
<dbReference type="SUPFAM" id="SSF54631">
    <property type="entry name" value="CBS-domain pair"/>
    <property type="match status" value="1"/>
</dbReference>
<gene>
    <name evidence="13" type="ORF">MPOL1434_LOCUS11683</name>
</gene>
<dbReference type="InterPro" id="IPR051280">
    <property type="entry name" value="Cl-channel/antiporter"/>
</dbReference>
<evidence type="ECO:0000256" key="4">
    <source>
        <dbReference type="ARBA" id="ARBA00022737"/>
    </source>
</evidence>
<name>A0A7S0B3K2_9STRA</name>
<dbReference type="SMART" id="SM00116">
    <property type="entry name" value="CBS"/>
    <property type="match status" value="2"/>
</dbReference>
<dbReference type="AlphaFoldDB" id="A0A7S0B3K2"/>
<dbReference type="EMBL" id="HBEJ01020039">
    <property type="protein sequence ID" value="CAD8381729.1"/>
    <property type="molecule type" value="Transcribed_RNA"/>
</dbReference>
<dbReference type="PANTHER" id="PTHR11689">
    <property type="entry name" value="CHLORIDE CHANNEL PROTEIN CLC FAMILY MEMBER"/>
    <property type="match status" value="1"/>
</dbReference>
<protein>
    <recommendedName>
        <fullName evidence="11">Chloride channel protein</fullName>
    </recommendedName>
</protein>
<dbReference type="InterPro" id="IPR046342">
    <property type="entry name" value="CBS_dom_sf"/>
</dbReference>
<evidence type="ECO:0000256" key="2">
    <source>
        <dbReference type="ARBA" id="ARBA00022448"/>
    </source>
</evidence>
<dbReference type="SUPFAM" id="SSF81340">
    <property type="entry name" value="Clc chloride channel"/>
    <property type="match status" value="1"/>
</dbReference>
<feature type="domain" description="CBS" evidence="12">
    <location>
        <begin position="229"/>
        <end position="287"/>
    </location>
</feature>
<evidence type="ECO:0000256" key="10">
    <source>
        <dbReference type="PROSITE-ProRule" id="PRU00703"/>
    </source>
</evidence>
<dbReference type="InterPro" id="IPR001807">
    <property type="entry name" value="ClC"/>
</dbReference>